<evidence type="ECO:0000313" key="5">
    <source>
        <dbReference type="EMBL" id="KXI27451.1"/>
    </source>
</evidence>
<dbReference type="SUPFAM" id="SSF48008">
    <property type="entry name" value="GntR ligand-binding domain-like"/>
    <property type="match status" value="1"/>
</dbReference>
<dbReference type="InterPro" id="IPR036388">
    <property type="entry name" value="WH-like_DNA-bd_sf"/>
</dbReference>
<evidence type="ECO:0000259" key="4">
    <source>
        <dbReference type="PROSITE" id="PS50949"/>
    </source>
</evidence>
<reference evidence="6" key="1">
    <citation type="submission" date="2016-02" db="EMBL/GenBank/DDBJ databases">
        <authorList>
            <person name="Schultz-Johansen M."/>
            <person name="Glaring M.A."/>
            <person name="Bech P.K."/>
            <person name="Stougaard P."/>
        </authorList>
    </citation>
    <scope>NUCLEOTIDE SEQUENCE [LARGE SCALE GENOMIC DNA]</scope>
    <source>
        <strain evidence="6">S66</strain>
    </source>
</reference>
<dbReference type="SUPFAM" id="SSF46785">
    <property type="entry name" value="Winged helix' DNA-binding domain"/>
    <property type="match status" value="1"/>
</dbReference>
<dbReference type="InterPro" id="IPR036390">
    <property type="entry name" value="WH_DNA-bd_sf"/>
</dbReference>
<dbReference type="Gene3D" id="1.10.10.10">
    <property type="entry name" value="Winged helix-like DNA-binding domain superfamily/Winged helix DNA-binding domain"/>
    <property type="match status" value="1"/>
</dbReference>
<dbReference type="GO" id="GO:0003700">
    <property type="term" value="F:DNA-binding transcription factor activity"/>
    <property type="evidence" value="ECO:0007669"/>
    <property type="project" value="InterPro"/>
</dbReference>
<accession>A0A148KME7</accession>
<dbReference type="Pfam" id="PF00392">
    <property type="entry name" value="GntR"/>
    <property type="match status" value="1"/>
</dbReference>
<name>A0A148KME7_9ALTE</name>
<dbReference type="Pfam" id="PF07729">
    <property type="entry name" value="FCD"/>
    <property type="match status" value="1"/>
</dbReference>
<dbReference type="Proteomes" id="UP000070299">
    <property type="component" value="Unassembled WGS sequence"/>
</dbReference>
<sequence length="215" mass="24306">MQDKPMAQSLYEQLKQDIRDNKLPVAMALKQEELAAQYGVSRIPIRDVLQKLKNEGWLVQSGKCGVMIASLSAQEAEDLSLMRQYLEPLILAYALPNLTNNILGHAEDLLVALDNKHLSVTECGELNWQFHACLYQAANRPTLFNTIVSLHQQCSRYIGFHNTQLNYNSTSQGEHYQLLDALKNKQLELAQSILKQHIAQASCQLVSYLQAENKP</sequence>
<dbReference type="PANTHER" id="PTHR43537:SF41">
    <property type="entry name" value="TRANSCRIPTIONAL REGULATORY PROTEIN"/>
    <property type="match status" value="1"/>
</dbReference>
<gene>
    <name evidence="5" type="ORF">AX660_22310</name>
</gene>
<protein>
    <submittedName>
        <fullName evidence="5">GntR family transcriptional regulator</fullName>
    </submittedName>
</protein>
<evidence type="ECO:0000256" key="2">
    <source>
        <dbReference type="ARBA" id="ARBA00023125"/>
    </source>
</evidence>
<dbReference type="InterPro" id="IPR000524">
    <property type="entry name" value="Tscrpt_reg_HTH_GntR"/>
</dbReference>
<keyword evidence="2" id="KW-0238">DNA-binding</keyword>
<dbReference type="GO" id="GO:0003677">
    <property type="term" value="F:DNA binding"/>
    <property type="evidence" value="ECO:0007669"/>
    <property type="project" value="UniProtKB-KW"/>
</dbReference>
<feature type="domain" description="HTH gntR-type" evidence="4">
    <location>
        <begin position="4"/>
        <end position="71"/>
    </location>
</feature>
<dbReference type="AlphaFoldDB" id="A0A148KME7"/>
<dbReference type="OrthoDB" id="9799812at2"/>
<dbReference type="PRINTS" id="PR00035">
    <property type="entry name" value="HTHGNTR"/>
</dbReference>
<evidence type="ECO:0000313" key="6">
    <source>
        <dbReference type="Proteomes" id="UP000070299"/>
    </source>
</evidence>
<comment type="caution">
    <text evidence="5">The sequence shown here is derived from an EMBL/GenBank/DDBJ whole genome shotgun (WGS) entry which is preliminary data.</text>
</comment>
<evidence type="ECO:0000256" key="1">
    <source>
        <dbReference type="ARBA" id="ARBA00023015"/>
    </source>
</evidence>
<proteinExistence type="predicted"/>
<organism evidence="5 6">
    <name type="scientific">Paraglaciecola hydrolytica</name>
    <dbReference type="NCBI Taxonomy" id="1799789"/>
    <lineage>
        <taxon>Bacteria</taxon>
        <taxon>Pseudomonadati</taxon>
        <taxon>Pseudomonadota</taxon>
        <taxon>Gammaproteobacteria</taxon>
        <taxon>Alteromonadales</taxon>
        <taxon>Alteromonadaceae</taxon>
        <taxon>Paraglaciecola</taxon>
    </lineage>
</organism>
<dbReference type="SMART" id="SM00895">
    <property type="entry name" value="FCD"/>
    <property type="match status" value="1"/>
</dbReference>
<dbReference type="PROSITE" id="PS50949">
    <property type="entry name" value="HTH_GNTR"/>
    <property type="match status" value="1"/>
</dbReference>
<dbReference type="PANTHER" id="PTHR43537">
    <property type="entry name" value="TRANSCRIPTIONAL REGULATOR, GNTR FAMILY"/>
    <property type="match status" value="1"/>
</dbReference>
<dbReference type="SMART" id="SM00345">
    <property type="entry name" value="HTH_GNTR"/>
    <property type="match status" value="1"/>
</dbReference>
<keyword evidence="1" id="KW-0805">Transcription regulation</keyword>
<keyword evidence="3" id="KW-0804">Transcription</keyword>
<dbReference type="STRING" id="1799789.AX660_22310"/>
<dbReference type="RefSeq" id="WP_068380949.1">
    <property type="nucleotide sequence ID" value="NZ_LSNE01000011.1"/>
</dbReference>
<dbReference type="Gene3D" id="1.20.120.530">
    <property type="entry name" value="GntR ligand-binding domain-like"/>
    <property type="match status" value="1"/>
</dbReference>
<dbReference type="EMBL" id="LSNE01000011">
    <property type="protein sequence ID" value="KXI27451.1"/>
    <property type="molecule type" value="Genomic_DNA"/>
</dbReference>
<dbReference type="InterPro" id="IPR008920">
    <property type="entry name" value="TF_FadR/GntR_C"/>
</dbReference>
<dbReference type="InterPro" id="IPR011711">
    <property type="entry name" value="GntR_C"/>
</dbReference>
<keyword evidence="6" id="KW-1185">Reference proteome</keyword>
<evidence type="ECO:0000256" key="3">
    <source>
        <dbReference type="ARBA" id="ARBA00023163"/>
    </source>
</evidence>
<dbReference type="CDD" id="cd07377">
    <property type="entry name" value="WHTH_GntR"/>
    <property type="match status" value="1"/>
</dbReference>